<accession>A0ABU9BKY8</accession>
<proteinExistence type="predicted"/>
<evidence type="ECO:0000256" key="1">
    <source>
        <dbReference type="SAM" id="MobiDB-lite"/>
    </source>
</evidence>
<sequence length="154" mass="15708">MRFVRVLLLVMLAAMLPLRGVMAAAMMCSPHGGADVVAHHMPAAGGASPAHGEAHTEADAHDHAHQHDDAGRGAGAQPEHHHEGGSASPLHHHDGAPGTDSCNLCSACCSVPPVPSAAPVVPLPREPAAAVFPTVQAPAPTFQSEGPERPPRSI</sequence>
<dbReference type="EMBL" id="JBBUTG010000001">
    <property type="protein sequence ID" value="MEK8029744.1"/>
    <property type="molecule type" value="Genomic_DNA"/>
</dbReference>
<keyword evidence="2" id="KW-0732">Signal</keyword>
<evidence type="ECO:0000256" key="2">
    <source>
        <dbReference type="SAM" id="SignalP"/>
    </source>
</evidence>
<feature type="region of interest" description="Disordered" evidence="1">
    <location>
        <begin position="134"/>
        <end position="154"/>
    </location>
</feature>
<feature type="compositionally biased region" description="Basic and acidic residues" evidence="1">
    <location>
        <begin position="52"/>
        <end position="71"/>
    </location>
</feature>
<keyword evidence="4" id="KW-1185">Reference proteome</keyword>
<name>A0ABU9BKY8_9BURK</name>
<evidence type="ECO:0000313" key="4">
    <source>
        <dbReference type="Proteomes" id="UP001371218"/>
    </source>
</evidence>
<feature type="signal peptide" evidence="2">
    <location>
        <begin position="1"/>
        <end position="23"/>
    </location>
</feature>
<feature type="region of interest" description="Disordered" evidence="1">
    <location>
        <begin position="42"/>
        <end position="95"/>
    </location>
</feature>
<feature type="chain" id="PRO_5045058814" description="DUF2946 domain-containing protein" evidence="2">
    <location>
        <begin position="24"/>
        <end position="154"/>
    </location>
</feature>
<comment type="caution">
    <text evidence="3">The sequence shown here is derived from an EMBL/GenBank/DDBJ whole genome shotgun (WGS) entry which is preliminary data.</text>
</comment>
<reference evidence="3 4" key="1">
    <citation type="submission" date="2024-04" db="EMBL/GenBank/DDBJ databases">
        <title>Novel species of the genus Ideonella isolated from streams.</title>
        <authorList>
            <person name="Lu H."/>
        </authorList>
    </citation>
    <scope>NUCLEOTIDE SEQUENCE [LARGE SCALE GENOMIC DNA]</scope>
    <source>
        <strain evidence="3 4">DXS29W</strain>
    </source>
</reference>
<dbReference type="RefSeq" id="WP_341424078.1">
    <property type="nucleotide sequence ID" value="NZ_JBBUTG010000001.1"/>
</dbReference>
<evidence type="ECO:0000313" key="3">
    <source>
        <dbReference type="EMBL" id="MEK8029744.1"/>
    </source>
</evidence>
<organism evidence="3 4">
    <name type="scientific">Ideonella lacteola</name>
    <dbReference type="NCBI Taxonomy" id="2984193"/>
    <lineage>
        <taxon>Bacteria</taxon>
        <taxon>Pseudomonadati</taxon>
        <taxon>Pseudomonadota</taxon>
        <taxon>Betaproteobacteria</taxon>
        <taxon>Burkholderiales</taxon>
        <taxon>Sphaerotilaceae</taxon>
        <taxon>Ideonella</taxon>
    </lineage>
</organism>
<gene>
    <name evidence="3" type="ORF">AACH06_02830</name>
</gene>
<evidence type="ECO:0008006" key="5">
    <source>
        <dbReference type="Google" id="ProtNLM"/>
    </source>
</evidence>
<dbReference type="Proteomes" id="UP001371218">
    <property type="component" value="Unassembled WGS sequence"/>
</dbReference>
<protein>
    <recommendedName>
        <fullName evidence="5">DUF2946 domain-containing protein</fullName>
    </recommendedName>
</protein>